<protein>
    <submittedName>
        <fullName evidence="1">Uncharacterized protein</fullName>
    </submittedName>
</protein>
<keyword evidence="2" id="KW-1185">Reference proteome</keyword>
<name>A0A934MKC6_9BACL</name>
<dbReference type="Proteomes" id="UP000640274">
    <property type="component" value="Unassembled WGS sequence"/>
</dbReference>
<organism evidence="1 2">
    <name type="scientific">Paenibacillus roseus</name>
    <dbReference type="NCBI Taxonomy" id="2798579"/>
    <lineage>
        <taxon>Bacteria</taxon>
        <taxon>Bacillati</taxon>
        <taxon>Bacillota</taxon>
        <taxon>Bacilli</taxon>
        <taxon>Bacillales</taxon>
        <taxon>Paenibacillaceae</taxon>
        <taxon>Paenibacillus</taxon>
    </lineage>
</organism>
<evidence type="ECO:0000313" key="2">
    <source>
        <dbReference type="Proteomes" id="UP000640274"/>
    </source>
</evidence>
<dbReference type="AlphaFoldDB" id="A0A934MKC6"/>
<reference evidence="1" key="1">
    <citation type="submission" date="2020-12" db="EMBL/GenBank/DDBJ databases">
        <authorList>
            <person name="Huq M.A."/>
        </authorList>
    </citation>
    <scope>NUCLEOTIDE SEQUENCE</scope>
    <source>
        <strain evidence="1">MAHUQ-46</strain>
    </source>
</reference>
<gene>
    <name evidence="1" type="ORF">JFN88_06130</name>
</gene>
<dbReference type="EMBL" id="JAELUP010000014">
    <property type="protein sequence ID" value="MBJ6360895.1"/>
    <property type="molecule type" value="Genomic_DNA"/>
</dbReference>
<comment type="caution">
    <text evidence="1">The sequence shown here is derived from an EMBL/GenBank/DDBJ whole genome shotgun (WGS) entry which is preliminary data.</text>
</comment>
<proteinExistence type="predicted"/>
<dbReference type="RefSeq" id="WP_199018450.1">
    <property type="nucleotide sequence ID" value="NZ_JAELUP010000014.1"/>
</dbReference>
<sequence length="59" mass="7123">MEDQRRVVANIFEDTRATLNQIKDEYRFKNDDELVRFLCGSFLSDPRREVLLNYLNARK</sequence>
<evidence type="ECO:0000313" key="1">
    <source>
        <dbReference type="EMBL" id="MBJ6360895.1"/>
    </source>
</evidence>
<accession>A0A934MKC6</accession>